<evidence type="ECO:0000313" key="10">
    <source>
        <dbReference type="Proteomes" id="UP001175000"/>
    </source>
</evidence>
<evidence type="ECO:0000256" key="5">
    <source>
        <dbReference type="ARBA" id="ARBA00023026"/>
    </source>
</evidence>
<keyword evidence="5" id="KW-0843">Virulence</keyword>
<keyword evidence="3" id="KW-0812">Transmembrane</keyword>
<dbReference type="PANTHER" id="PTHR33365">
    <property type="entry name" value="YALI0B05434P"/>
    <property type="match status" value="1"/>
</dbReference>
<evidence type="ECO:0000256" key="1">
    <source>
        <dbReference type="ARBA" id="ARBA00004167"/>
    </source>
</evidence>
<organism evidence="9 10">
    <name type="scientific">Immersiella caudata</name>
    <dbReference type="NCBI Taxonomy" id="314043"/>
    <lineage>
        <taxon>Eukaryota</taxon>
        <taxon>Fungi</taxon>
        <taxon>Dikarya</taxon>
        <taxon>Ascomycota</taxon>
        <taxon>Pezizomycotina</taxon>
        <taxon>Sordariomycetes</taxon>
        <taxon>Sordariomycetidae</taxon>
        <taxon>Sordariales</taxon>
        <taxon>Lasiosphaeriaceae</taxon>
        <taxon>Immersiella</taxon>
    </lineage>
</organism>
<comment type="similarity">
    <text evidence="8">Belongs to the ustYa family.</text>
</comment>
<evidence type="ECO:0000256" key="2">
    <source>
        <dbReference type="ARBA" id="ARBA00004685"/>
    </source>
</evidence>
<keyword evidence="10" id="KW-1185">Reference proteome</keyword>
<evidence type="ECO:0000256" key="6">
    <source>
        <dbReference type="ARBA" id="ARBA00023136"/>
    </source>
</evidence>
<comment type="caution">
    <text evidence="9">The sequence shown here is derived from an EMBL/GenBank/DDBJ whole genome shotgun (WGS) entry which is preliminary data.</text>
</comment>
<feature type="non-terminal residue" evidence="9">
    <location>
        <position position="1"/>
    </location>
</feature>
<name>A0AA39WK75_9PEZI</name>
<accession>A0AA39WK75</accession>
<dbReference type="Pfam" id="PF11807">
    <property type="entry name" value="UstYa"/>
    <property type="match status" value="1"/>
</dbReference>
<dbReference type="Proteomes" id="UP001175000">
    <property type="component" value="Unassembled WGS sequence"/>
</dbReference>
<evidence type="ECO:0000313" key="9">
    <source>
        <dbReference type="EMBL" id="KAK0616930.1"/>
    </source>
</evidence>
<comment type="pathway">
    <text evidence="2">Mycotoxin biosynthesis.</text>
</comment>
<reference evidence="9" key="1">
    <citation type="submission" date="2023-06" db="EMBL/GenBank/DDBJ databases">
        <title>Genome-scale phylogeny and comparative genomics of the fungal order Sordariales.</title>
        <authorList>
            <consortium name="Lawrence Berkeley National Laboratory"/>
            <person name="Hensen N."/>
            <person name="Bonometti L."/>
            <person name="Westerberg I."/>
            <person name="Brannstrom I.O."/>
            <person name="Guillou S."/>
            <person name="Cros-Aarteil S."/>
            <person name="Calhoun S."/>
            <person name="Haridas S."/>
            <person name="Kuo A."/>
            <person name="Mondo S."/>
            <person name="Pangilinan J."/>
            <person name="Riley R."/>
            <person name="Labutti K."/>
            <person name="Andreopoulos B."/>
            <person name="Lipzen A."/>
            <person name="Chen C."/>
            <person name="Yanf M."/>
            <person name="Daum C."/>
            <person name="Ng V."/>
            <person name="Clum A."/>
            <person name="Steindorff A."/>
            <person name="Ohm R."/>
            <person name="Martin F."/>
            <person name="Silar P."/>
            <person name="Natvig D."/>
            <person name="Lalanne C."/>
            <person name="Gautier V."/>
            <person name="Ament-Velasquez S.L."/>
            <person name="Kruys A."/>
            <person name="Hutchinson M.I."/>
            <person name="Powell A.J."/>
            <person name="Barry K."/>
            <person name="Miller A.N."/>
            <person name="Grigoriev I.V."/>
            <person name="Debuchy R."/>
            <person name="Gladieux P."/>
            <person name="Thoren M.H."/>
            <person name="Johannesson H."/>
        </authorList>
    </citation>
    <scope>NUCLEOTIDE SEQUENCE</scope>
    <source>
        <strain evidence="9">CBS 606.72</strain>
    </source>
</reference>
<evidence type="ECO:0000256" key="4">
    <source>
        <dbReference type="ARBA" id="ARBA00022989"/>
    </source>
</evidence>
<keyword evidence="7" id="KW-0325">Glycoprotein</keyword>
<comment type="subcellular location">
    <subcellularLocation>
        <location evidence="1">Membrane</location>
        <topology evidence="1">Single-pass membrane protein</topology>
    </subcellularLocation>
</comment>
<evidence type="ECO:0000256" key="3">
    <source>
        <dbReference type="ARBA" id="ARBA00022692"/>
    </source>
</evidence>
<dbReference type="EMBL" id="JAULSU010000005">
    <property type="protein sequence ID" value="KAK0616930.1"/>
    <property type="molecule type" value="Genomic_DNA"/>
</dbReference>
<dbReference type="AlphaFoldDB" id="A0AA39WK75"/>
<evidence type="ECO:0000256" key="7">
    <source>
        <dbReference type="ARBA" id="ARBA00023180"/>
    </source>
</evidence>
<keyword evidence="4" id="KW-1133">Transmembrane helix</keyword>
<dbReference type="GO" id="GO:0043386">
    <property type="term" value="P:mycotoxin biosynthetic process"/>
    <property type="evidence" value="ECO:0007669"/>
    <property type="project" value="InterPro"/>
</dbReference>
<keyword evidence="6" id="KW-0472">Membrane</keyword>
<dbReference type="PANTHER" id="PTHR33365:SF4">
    <property type="entry name" value="CYCLOCHLOROTINE BIOSYNTHESIS PROTEIN O"/>
    <property type="match status" value="1"/>
</dbReference>
<gene>
    <name evidence="9" type="ORF">B0T14DRAFT_524043</name>
</gene>
<dbReference type="GO" id="GO:0016020">
    <property type="term" value="C:membrane"/>
    <property type="evidence" value="ECO:0007669"/>
    <property type="project" value="UniProtKB-SubCell"/>
</dbReference>
<dbReference type="InterPro" id="IPR021765">
    <property type="entry name" value="UstYa-like"/>
</dbReference>
<evidence type="ECO:0000256" key="8">
    <source>
        <dbReference type="ARBA" id="ARBA00035112"/>
    </source>
</evidence>
<sequence length="65" mass="7874">MDEWDQIHVDHCIDVLRQHIQCHVDLTPLPVKWSDLGERPYVEFNQTHTCRSYKEARKWGLERTI</sequence>
<proteinExistence type="inferred from homology"/>
<protein>
    <submittedName>
        <fullName evidence="9">Uncharacterized protein</fullName>
    </submittedName>
</protein>